<dbReference type="InterPro" id="IPR018490">
    <property type="entry name" value="cNMP-bd_dom_sf"/>
</dbReference>
<dbReference type="InterPro" id="IPR000595">
    <property type="entry name" value="cNMP-bd_dom"/>
</dbReference>
<sequence length="230" mass="26340">MQKHQIKDVITRFPFLADISSEEWKEEGISIVSLPVNSVVYEGEFLKSTALILEGSVRIYKLSDSGREVTLFRIGNGECSPLMAAGILGRSEFEAWACFEKPTTILIVPIQTSQEWMDKYKGFRQFILRSFAFHLNNLSNLIETMNFKSIRTRISKYLIEKTSHDNDSLAITHDILAIELGTVREVISRTLKSMEKEGLLRLERGQITHIQHRQLLVLLNKDCREHTVTG</sequence>
<evidence type="ECO:0000259" key="6">
    <source>
        <dbReference type="Pfam" id="PF13545"/>
    </source>
</evidence>
<dbReference type="InterPro" id="IPR012318">
    <property type="entry name" value="HTH_CRP"/>
</dbReference>
<proteinExistence type="predicted"/>
<feature type="domain" description="HTH crp-type" evidence="6">
    <location>
        <begin position="153"/>
        <end position="215"/>
    </location>
</feature>
<keyword evidence="2" id="KW-0238">DNA-binding</keyword>
<keyword evidence="4" id="KW-0804">Transcription</keyword>
<organism evidence="7 8">
    <name type="scientific">Paenibacillus elgii</name>
    <dbReference type="NCBI Taxonomy" id="189691"/>
    <lineage>
        <taxon>Bacteria</taxon>
        <taxon>Bacillati</taxon>
        <taxon>Bacillota</taxon>
        <taxon>Bacilli</taxon>
        <taxon>Bacillales</taxon>
        <taxon>Paenibacillaceae</taxon>
        <taxon>Paenibacillus</taxon>
    </lineage>
</organism>
<keyword evidence="3" id="KW-0010">Activator</keyword>
<dbReference type="Pfam" id="PF13545">
    <property type="entry name" value="HTH_Crp_2"/>
    <property type="match status" value="1"/>
</dbReference>
<dbReference type="InterPro" id="IPR036390">
    <property type="entry name" value="WH_DNA-bd_sf"/>
</dbReference>
<name>A0A165PMG3_9BACL</name>
<keyword evidence="1" id="KW-0805">Transcription regulation</keyword>
<dbReference type="Gene3D" id="2.60.120.10">
    <property type="entry name" value="Jelly Rolls"/>
    <property type="match status" value="1"/>
</dbReference>
<dbReference type="GO" id="GO:0005829">
    <property type="term" value="C:cytosol"/>
    <property type="evidence" value="ECO:0007669"/>
    <property type="project" value="TreeGrafter"/>
</dbReference>
<dbReference type="Proteomes" id="UP000076563">
    <property type="component" value="Unassembled WGS sequence"/>
</dbReference>
<feature type="domain" description="Cyclic nucleotide-binding" evidence="5">
    <location>
        <begin position="39"/>
        <end position="119"/>
    </location>
</feature>
<dbReference type="PANTHER" id="PTHR24567:SF26">
    <property type="entry name" value="REGULATORY PROTEIN YEIL"/>
    <property type="match status" value="1"/>
</dbReference>
<dbReference type="AlphaFoldDB" id="A0A165PMG3"/>
<dbReference type="InterPro" id="IPR036388">
    <property type="entry name" value="WH-like_DNA-bd_sf"/>
</dbReference>
<dbReference type="Pfam" id="PF00027">
    <property type="entry name" value="cNMP_binding"/>
    <property type="match status" value="1"/>
</dbReference>
<dbReference type="EMBL" id="LQRA01000110">
    <property type="protein sequence ID" value="KZE71726.1"/>
    <property type="molecule type" value="Genomic_DNA"/>
</dbReference>
<evidence type="ECO:0000256" key="2">
    <source>
        <dbReference type="ARBA" id="ARBA00023125"/>
    </source>
</evidence>
<protein>
    <submittedName>
        <fullName evidence="7">cAMP-binding protein</fullName>
    </submittedName>
</protein>
<dbReference type="GO" id="GO:0003700">
    <property type="term" value="F:DNA-binding transcription factor activity"/>
    <property type="evidence" value="ECO:0007669"/>
    <property type="project" value="TreeGrafter"/>
</dbReference>
<dbReference type="PANTHER" id="PTHR24567">
    <property type="entry name" value="CRP FAMILY TRANSCRIPTIONAL REGULATORY PROTEIN"/>
    <property type="match status" value="1"/>
</dbReference>
<dbReference type="Gene3D" id="1.10.10.10">
    <property type="entry name" value="Winged helix-like DNA-binding domain superfamily/Winged helix DNA-binding domain"/>
    <property type="match status" value="1"/>
</dbReference>
<evidence type="ECO:0000313" key="7">
    <source>
        <dbReference type="EMBL" id="KZE71726.1"/>
    </source>
</evidence>
<dbReference type="SUPFAM" id="SSF51206">
    <property type="entry name" value="cAMP-binding domain-like"/>
    <property type="match status" value="1"/>
</dbReference>
<evidence type="ECO:0000259" key="5">
    <source>
        <dbReference type="Pfam" id="PF00027"/>
    </source>
</evidence>
<evidence type="ECO:0000313" key="8">
    <source>
        <dbReference type="Proteomes" id="UP000076563"/>
    </source>
</evidence>
<dbReference type="InterPro" id="IPR050397">
    <property type="entry name" value="Env_Response_Regulators"/>
</dbReference>
<evidence type="ECO:0000256" key="3">
    <source>
        <dbReference type="ARBA" id="ARBA00023159"/>
    </source>
</evidence>
<evidence type="ECO:0000256" key="4">
    <source>
        <dbReference type="ARBA" id="ARBA00023163"/>
    </source>
</evidence>
<accession>A0A165PMG3</accession>
<evidence type="ECO:0000256" key="1">
    <source>
        <dbReference type="ARBA" id="ARBA00023015"/>
    </source>
</evidence>
<dbReference type="SUPFAM" id="SSF46785">
    <property type="entry name" value="Winged helix' DNA-binding domain"/>
    <property type="match status" value="1"/>
</dbReference>
<gene>
    <name evidence="7" type="ORF">AV654_05840</name>
</gene>
<keyword evidence="8" id="KW-1185">Reference proteome</keyword>
<comment type="caution">
    <text evidence="7">The sequence shown here is derived from an EMBL/GenBank/DDBJ whole genome shotgun (WGS) entry which is preliminary data.</text>
</comment>
<dbReference type="OrthoDB" id="9776746at2"/>
<dbReference type="GO" id="GO:0003677">
    <property type="term" value="F:DNA binding"/>
    <property type="evidence" value="ECO:0007669"/>
    <property type="project" value="UniProtKB-KW"/>
</dbReference>
<reference evidence="8" key="1">
    <citation type="submission" date="2016-01" db="EMBL/GenBank/DDBJ databases">
        <title>Draft genome of Chromobacterium sp. F49.</title>
        <authorList>
            <person name="Hong K.W."/>
        </authorList>
    </citation>
    <scope>NUCLEOTIDE SEQUENCE [LARGE SCALE GENOMIC DNA]</scope>
    <source>
        <strain evidence="8">M63</strain>
    </source>
</reference>
<dbReference type="InterPro" id="IPR014710">
    <property type="entry name" value="RmlC-like_jellyroll"/>
</dbReference>
<dbReference type="RefSeq" id="WP_063188228.1">
    <property type="nucleotide sequence ID" value="NZ_JAMAVM010000022.1"/>
</dbReference>